<evidence type="ECO:0008006" key="5">
    <source>
        <dbReference type="Google" id="ProtNLM"/>
    </source>
</evidence>
<dbReference type="OrthoDB" id="8021248at2"/>
<name>A0A5B8KUK4_9HYPH</name>
<reference evidence="3" key="1">
    <citation type="submission" date="2020-04" db="EMBL/GenBank/DDBJ databases">
        <title>Nitratireductor sp. nov. isolated from mangrove soil.</title>
        <authorList>
            <person name="Ye Y."/>
        </authorList>
    </citation>
    <scope>NUCLEOTIDE SEQUENCE</scope>
    <source>
        <strain evidence="3">SY7</strain>
    </source>
</reference>
<dbReference type="EMBL" id="CP042301">
    <property type="protein sequence ID" value="QDY99229.1"/>
    <property type="molecule type" value="Genomic_DNA"/>
</dbReference>
<keyword evidence="2" id="KW-0732">Signal</keyword>
<dbReference type="KEGG" id="niy:FQ775_01945"/>
<dbReference type="Proteomes" id="UP000321389">
    <property type="component" value="Chromosome"/>
</dbReference>
<proteinExistence type="predicted"/>
<organism evidence="3 4">
    <name type="scientific">Nitratireductor mangrovi</name>
    <dbReference type="NCBI Taxonomy" id="2599600"/>
    <lineage>
        <taxon>Bacteria</taxon>
        <taxon>Pseudomonadati</taxon>
        <taxon>Pseudomonadota</taxon>
        <taxon>Alphaproteobacteria</taxon>
        <taxon>Hyphomicrobiales</taxon>
        <taxon>Phyllobacteriaceae</taxon>
        <taxon>Nitratireductor</taxon>
    </lineage>
</organism>
<gene>
    <name evidence="3" type="ORF">FQ775_01945</name>
</gene>
<sequence>MRRWILLPVLLIAPMATLATARADCTCVANGQRYQEGELVCLKLSSGSWLARCGKVLNNTAWKKVQDDCPLSQVDERPASPAPEPLKTAELLPAD</sequence>
<evidence type="ECO:0000256" key="1">
    <source>
        <dbReference type="SAM" id="MobiDB-lite"/>
    </source>
</evidence>
<protein>
    <recommendedName>
        <fullName evidence="5">DUF1496 domain-containing protein</fullName>
    </recommendedName>
</protein>
<feature type="signal peptide" evidence="2">
    <location>
        <begin position="1"/>
        <end position="21"/>
    </location>
</feature>
<dbReference type="AlphaFoldDB" id="A0A5B8KUK4"/>
<keyword evidence="4" id="KW-1185">Reference proteome</keyword>
<accession>A0A5B8KUK4</accession>
<evidence type="ECO:0000256" key="2">
    <source>
        <dbReference type="SAM" id="SignalP"/>
    </source>
</evidence>
<feature type="region of interest" description="Disordered" evidence="1">
    <location>
        <begin position="73"/>
        <end position="95"/>
    </location>
</feature>
<feature type="chain" id="PRO_5022722156" description="DUF1496 domain-containing protein" evidence="2">
    <location>
        <begin position="22"/>
        <end position="95"/>
    </location>
</feature>
<dbReference type="RefSeq" id="WP_146297879.1">
    <property type="nucleotide sequence ID" value="NZ_CP042301.2"/>
</dbReference>
<evidence type="ECO:0000313" key="4">
    <source>
        <dbReference type="Proteomes" id="UP000321389"/>
    </source>
</evidence>
<evidence type="ECO:0000313" key="3">
    <source>
        <dbReference type="EMBL" id="QDY99229.1"/>
    </source>
</evidence>